<sequence>MESAILFGNSKKDLQLLIALAEKLGIKAKILSKEELEDYHLGKAIEAGETKTYVDTTSFLELL</sequence>
<protein>
    <submittedName>
        <fullName evidence="1">Uncharacterized protein</fullName>
    </submittedName>
</protein>
<name>A0A917N1H2_9SPHI</name>
<organism evidence="1 2">
    <name type="scientific">Mucilaginibacter galii</name>
    <dbReference type="NCBI Taxonomy" id="2005073"/>
    <lineage>
        <taxon>Bacteria</taxon>
        <taxon>Pseudomonadati</taxon>
        <taxon>Bacteroidota</taxon>
        <taxon>Sphingobacteriia</taxon>
        <taxon>Sphingobacteriales</taxon>
        <taxon>Sphingobacteriaceae</taxon>
        <taxon>Mucilaginibacter</taxon>
    </lineage>
</organism>
<dbReference type="RefSeq" id="WP_188416393.1">
    <property type="nucleotide sequence ID" value="NZ_BMDO01000005.1"/>
</dbReference>
<evidence type="ECO:0000313" key="1">
    <source>
        <dbReference type="EMBL" id="GGI50856.1"/>
    </source>
</evidence>
<keyword evidence="2" id="KW-1185">Reference proteome</keyword>
<evidence type="ECO:0000313" key="2">
    <source>
        <dbReference type="Proteomes" id="UP000662074"/>
    </source>
</evidence>
<dbReference type="EMBL" id="BMDO01000005">
    <property type="protein sequence ID" value="GGI50856.1"/>
    <property type="molecule type" value="Genomic_DNA"/>
</dbReference>
<gene>
    <name evidence="1" type="ORF">GCM10011425_20680</name>
</gene>
<accession>A0A917N1H2</accession>
<reference evidence="1" key="2">
    <citation type="submission" date="2020-09" db="EMBL/GenBank/DDBJ databases">
        <authorList>
            <person name="Sun Q."/>
            <person name="Sedlacek I."/>
        </authorList>
    </citation>
    <scope>NUCLEOTIDE SEQUENCE</scope>
    <source>
        <strain evidence="1">CCM 8711</strain>
    </source>
</reference>
<dbReference type="AlphaFoldDB" id="A0A917N1H2"/>
<reference evidence="1" key="1">
    <citation type="journal article" date="2014" name="Int. J. Syst. Evol. Microbiol.">
        <title>Complete genome sequence of Corynebacterium casei LMG S-19264T (=DSM 44701T), isolated from a smear-ripened cheese.</title>
        <authorList>
            <consortium name="US DOE Joint Genome Institute (JGI-PGF)"/>
            <person name="Walter F."/>
            <person name="Albersmeier A."/>
            <person name="Kalinowski J."/>
            <person name="Ruckert C."/>
        </authorList>
    </citation>
    <scope>NUCLEOTIDE SEQUENCE</scope>
    <source>
        <strain evidence="1">CCM 8711</strain>
    </source>
</reference>
<comment type="caution">
    <text evidence="1">The sequence shown here is derived from an EMBL/GenBank/DDBJ whole genome shotgun (WGS) entry which is preliminary data.</text>
</comment>
<dbReference type="Proteomes" id="UP000662074">
    <property type="component" value="Unassembled WGS sequence"/>
</dbReference>
<proteinExistence type="predicted"/>